<proteinExistence type="predicted"/>
<keyword evidence="3" id="KW-1185">Reference proteome</keyword>
<feature type="signal peptide" evidence="1">
    <location>
        <begin position="1"/>
        <end position="20"/>
    </location>
</feature>
<keyword evidence="1" id="KW-0732">Signal</keyword>
<protein>
    <submittedName>
        <fullName evidence="2">Phosphoglyceromutase</fullName>
    </submittedName>
</protein>
<dbReference type="InterPro" id="IPR017850">
    <property type="entry name" value="Alkaline_phosphatase_core_sf"/>
</dbReference>
<dbReference type="Proteomes" id="UP000762110">
    <property type="component" value="Unassembled WGS sequence"/>
</dbReference>
<organism evidence="2 3">
    <name type="scientific">Pedobacter boryungensis</name>
    <dbReference type="NCBI Taxonomy" id="869962"/>
    <lineage>
        <taxon>Bacteria</taxon>
        <taxon>Pseudomonadati</taxon>
        <taxon>Bacteroidota</taxon>
        <taxon>Sphingobacteriia</taxon>
        <taxon>Sphingobacteriales</taxon>
        <taxon>Sphingobacteriaceae</taxon>
        <taxon>Pedobacter</taxon>
    </lineage>
</organism>
<name>A0ABX2DDK4_9SPHI</name>
<gene>
    <name evidence="2" type="ORF">HQN85_10335</name>
</gene>
<sequence>MSLKKLVILGLLCSFNIAVAQKTKNVVIITFDGYRWKDLFNGADSSNLFGKKFTSQDSTWRVKKYWGKTEQERRAKLMPFFWGTIAAKGQIYGNRNYGNFVNVTNKYWFSYPGYNEIFTGYADNLINSNSHPANHNINVLEFLNKIPAFKGKVATFTSWDAFNKILNQERSGLPINSGYTNMKGDKLSDVQKTLNDLQWWLPKDYGMGERHDGITYSFAKEYVKLNHPRVLQLSFIETDALAHSGKYDYYLDAANYNDKMIEDLWNYMQSDPFYKDNTTFIITEDHGRGYVDNWQHHYYTVEHSNEIFFAVMGPDTKPLGEIKTKGQLYQNQFAQTIAAFLGVKFENGHEIGNTIKQVLPQK</sequence>
<dbReference type="RefSeq" id="WP_173271856.1">
    <property type="nucleotide sequence ID" value="NZ_JABMKV010000002.1"/>
</dbReference>
<evidence type="ECO:0000313" key="3">
    <source>
        <dbReference type="Proteomes" id="UP000762110"/>
    </source>
</evidence>
<dbReference type="Gene3D" id="3.40.720.10">
    <property type="entry name" value="Alkaline Phosphatase, subunit A"/>
    <property type="match status" value="1"/>
</dbReference>
<reference evidence="2 3" key="1">
    <citation type="submission" date="2020-05" db="EMBL/GenBank/DDBJ databases">
        <title>Description of Pedobacter foliorum sp. nov.</title>
        <authorList>
            <person name="Qi S."/>
            <person name="Carlier A."/>
            <person name="Cnockaert M."/>
            <person name="Vandamme P."/>
        </authorList>
    </citation>
    <scope>NUCLEOTIDE SEQUENCE [LARGE SCALE GENOMIC DNA]</scope>
    <source>
        <strain evidence="2 3">LMG 31300</strain>
    </source>
</reference>
<evidence type="ECO:0000313" key="2">
    <source>
        <dbReference type="EMBL" id="NQX32127.1"/>
    </source>
</evidence>
<accession>A0ABX2DDK4</accession>
<dbReference type="EMBL" id="JABMKV010000002">
    <property type="protein sequence ID" value="NQX32127.1"/>
    <property type="molecule type" value="Genomic_DNA"/>
</dbReference>
<comment type="caution">
    <text evidence="2">The sequence shown here is derived from an EMBL/GenBank/DDBJ whole genome shotgun (WGS) entry which is preliminary data.</text>
</comment>
<dbReference type="SUPFAM" id="SSF53649">
    <property type="entry name" value="Alkaline phosphatase-like"/>
    <property type="match status" value="1"/>
</dbReference>
<evidence type="ECO:0000256" key="1">
    <source>
        <dbReference type="SAM" id="SignalP"/>
    </source>
</evidence>
<feature type="chain" id="PRO_5046718372" evidence="1">
    <location>
        <begin position="21"/>
        <end position="362"/>
    </location>
</feature>